<name>A0ABD0LJ89_9CAEN</name>
<evidence type="ECO:0000313" key="2">
    <source>
        <dbReference type="Proteomes" id="UP001519460"/>
    </source>
</evidence>
<keyword evidence="2" id="KW-1185">Reference proteome</keyword>
<proteinExistence type="predicted"/>
<protein>
    <submittedName>
        <fullName evidence="1">Uncharacterized protein</fullName>
    </submittedName>
</protein>
<dbReference type="Proteomes" id="UP001519460">
    <property type="component" value="Unassembled WGS sequence"/>
</dbReference>
<gene>
    <name evidence="1" type="ORF">BaRGS_00009177</name>
</gene>
<sequence length="144" mass="15960">MCESTNKNPGIQNDYRNGISLNRHNSVSTARENGVLISGTTRQRDIHTVTSLARYFPKIRPHTAGWKRVLAARGGNDARPFVRLIPWRIKPVPICSYDVNGDVSCTCLAGRRAILVHVKPGVCTLACCAAKAYRCQFHSDRPIS</sequence>
<evidence type="ECO:0000313" key="1">
    <source>
        <dbReference type="EMBL" id="KAK7499525.1"/>
    </source>
</evidence>
<accession>A0ABD0LJ89</accession>
<reference evidence="1 2" key="1">
    <citation type="journal article" date="2023" name="Sci. Data">
        <title>Genome assembly of the Korean intertidal mud-creeper Batillaria attramentaria.</title>
        <authorList>
            <person name="Patra A.K."/>
            <person name="Ho P.T."/>
            <person name="Jun S."/>
            <person name="Lee S.J."/>
            <person name="Kim Y."/>
            <person name="Won Y.J."/>
        </authorList>
    </citation>
    <scope>NUCLEOTIDE SEQUENCE [LARGE SCALE GENOMIC DNA]</scope>
    <source>
        <strain evidence="1">Wonlab-2016</strain>
    </source>
</reference>
<dbReference type="AlphaFoldDB" id="A0ABD0LJ89"/>
<organism evidence="1 2">
    <name type="scientific">Batillaria attramentaria</name>
    <dbReference type="NCBI Taxonomy" id="370345"/>
    <lineage>
        <taxon>Eukaryota</taxon>
        <taxon>Metazoa</taxon>
        <taxon>Spiralia</taxon>
        <taxon>Lophotrochozoa</taxon>
        <taxon>Mollusca</taxon>
        <taxon>Gastropoda</taxon>
        <taxon>Caenogastropoda</taxon>
        <taxon>Sorbeoconcha</taxon>
        <taxon>Cerithioidea</taxon>
        <taxon>Batillariidae</taxon>
        <taxon>Batillaria</taxon>
    </lineage>
</organism>
<comment type="caution">
    <text evidence="1">The sequence shown here is derived from an EMBL/GenBank/DDBJ whole genome shotgun (WGS) entry which is preliminary data.</text>
</comment>
<dbReference type="EMBL" id="JACVVK020000043">
    <property type="protein sequence ID" value="KAK7499525.1"/>
    <property type="molecule type" value="Genomic_DNA"/>
</dbReference>